<feature type="compositionally biased region" description="Basic and acidic residues" evidence="1">
    <location>
        <begin position="165"/>
        <end position="175"/>
    </location>
</feature>
<keyword evidence="2" id="KW-0472">Membrane</keyword>
<evidence type="ECO:0000313" key="3">
    <source>
        <dbReference type="EMBL" id="QSB13918.1"/>
    </source>
</evidence>
<protein>
    <submittedName>
        <fullName evidence="3">Uncharacterized protein</fullName>
    </submittedName>
</protein>
<name>A0A895YJG7_9ACTN</name>
<dbReference type="AlphaFoldDB" id="A0A895YJG7"/>
<accession>A0A895YJG7</accession>
<dbReference type="Proteomes" id="UP000662857">
    <property type="component" value="Chromosome"/>
</dbReference>
<feature type="compositionally biased region" description="Low complexity" evidence="1">
    <location>
        <begin position="187"/>
        <end position="209"/>
    </location>
</feature>
<sequence>MRHLWSLLAGLVAAPLAWLLIATGQHRSQAVIADWEQTGAFHTGHLIGPLIFLAVAGLMLGVLGTLRWSPAGPVAAGVLLVLPTIFMVANPFNTLDALSYPQQRRFLWQDFEPWLPVANGTLLVLGTLLLVAMVSLQRWRRWPVALAPLPAASDDEVVAGVTELTSERSDRKPMSDDEILAAAAAMDDQPTEPAAPTTPQTPQTPPADEGPTEEQPRPPAS</sequence>
<feature type="transmembrane region" description="Helical" evidence="2">
    <location>
        <begin position="113"/>
        <end position="136"/>
    </location>
</feature>
<evidence type="ECO:0000313" key="4">
    <source>
        <dbReference type="Proteomes" id="UP000662857"/>
    </source>
</evidence>
<keyword evidence="4" id="KW-1185">Reference proteome</keyword>
<organism evidence="3 4">
    <name type="scientific">Natronosporangium hydrolyticum</name>
    <dbReference type="NCBI Taxonomy" id="2811111"/>
    <lineage>
        <taxon>Bacteria</taxon>
        <taxon>Bacillati</taxon>
        <taxon>Actinomycetota</taxon>
        <taxon>Actinomycetes</taxon>
        <taxon>Micromonosporales</taxon>
        <taxon>Micromonosporaceae</taxon>
        <taxon>Natronosporangium</taxon>
    </lineage>
</organism>
<feature type="region of interest" description="Disordered" evidence="1">
    <location>
        <begin position="163"/>
        <end position="221"/>
    </location>
</feature>
<dbReference type="KEGG" id="nhy:JQS43_20580"/>
<reference evidence="3" key="1">
    <citation type="submission" date="2021-02" db="EMBL/GenBank/DDBJ databases">
        <title>Natrosporangium hydrolyticum gen. nov., sp. nov, a haloalkaliphilic actinobacterium from a soda solonchak soil.</title>
        <authorList>
            <person name="Sorokin D.Y."/>
            <person name="Khijniak T.V."/>
            <person name="Zakharycheva A.P."/>
            <person name="Boueva O.V."/>
            <person name="Ariskina E.V."/>
            <person name="Hahnke R.L."/>
            <person name="Bunk B."/>
            <person name="Sproer C."/>
            <person name="Schumann P."/>
            <person name="Evtushenko L.I."/>
            <person name="Kublanov I.V."/>
        </authorList>
    </citation>
    <scope>NUCLEOTIDE SEQUENCE</scope>
    <source>
        <strain evidence="3">DSM 106523</strain>
    </source>
</reference>
<evidence type="ECO:0000256" key="2">
    <source>
        <dbReference type="SAM" id="Phobius"/>
    </source>
</evidence>
<dbReference type="RefSeq" id="WP_239676031.1">
    <property type="nucleotide sequence ID" value="NZ_CP070499.1"/>
</dbReference>
<keyword evidence="2" id="KW-1133">Transmembrane helix</keyword>
<feature type="transmembrane region" description="Helical" evidence="2">
    <location>
        <begin position="73"/>
        <end position="93"/>
    </location>
</feature>
<evidence type="ECO:0000256" key="1">
    <source>
        <dbReference type="SAM" id="MobiDB-lite"/>
    </source>
</evidence>
<gene>
    <name evidence="3" type="ORF">JQS43_20580</name>
</gene>
<proteinExistence type="predicted"/>
<keyword evidence="2" id="KW-0812">Transmembrane</keyword>
<feature type="transmembrane region" description="Helical" evidence="2">
    <location>
        <begin position="46"/>
        <end position="66"/>
    </location>
</feature>
<dbReference type="EMBL" id="CP070499">
    <property type="protein sequence ID" value="QSB13918.1"/>
    <property type="molecule type" value="Genomic_DNA"/>
</dbReference>